<proteinExistence type="predicted"/>
<name>A0A9D1X4U2_9FIRM</name>
<dbReference type="AlphaFoldDB" id="A0A9D1X4U2"/>
<protein>
    <submittedName>
        <fullName evidence="1">Uncharacterized protein</fullName>
    </submittedName>
</protein>
<evidence type="ECO:0000313" key="1">
    <source>
        <dbReference type="EMBL" id="HIX72546.1"/>
    </source>
</evidence>
<gene>
    <name evidence="1" type="ORF">H9849_05945</name>
</gene>
<sequence length="475" mass="54997">MQETTTVKIKKCPYCFRKISNDEVGFLLRPDGARFLSPALNEVAAPKTDLSYLYFWNAMGVPEEQVDANRVYIDNQSMTELNQELTASGHELAVKHFDPDSFGYSFHVEEGAVTLYSNTMICPYCHNELPQNFFRYEMLMIGLAGSVASGKTVYLSSLMMNSFDAMQRENLTVRNAGGNPNDSYRMEMERNAERLLRRGICPESTNKTFRKPIFLEVTYRVSEQVFHLLTAIYDVAGELIRENAGVGRTGFVRHMDGYICLVDPAQMHLEHSFITKQIPDEERVLEKLHLMTKEEQISIQRMSNQNGKQVMSQDDFLVERTVSDEYIYERKAETILEAIRTGVGDHELRKKYMALTIAKSDLLEELGEIRGYRGSSLLFERNRPVYGFMNMDHHFLRQEILKQIFDQKVFRLQRNLDDYKESSLFAVSALGCETEEVRDEEGEITKTVGKVRPIRVEEPVLWMVMKYMQERGWLE</sequence>
<dbReference type="Proteomes" id="UP000886805">
    <property type="component" value="Unassembled WGS sequence"/>
</dbReference>
<organism evidence="1 2">
    <name type="scientific">Candidatus Anaerobutyricum stercoripullorum</name>
    <dbReference type="NCBI Taxonomy" id="2838456"/>
    <lineage>
        <taxon>Bacteria</taxon>
        <taxon>Bacillati</taxon>
        <taxon>Bacillota</taxon>
        <taxon>Clostridia</taxon>
        <taxon>Lachnospirales</taxon>
        <taxon>Lachnospiraceae</taxon>
        <taxon>Anaerobutyricum</taxon>
    </lineage>
</organism>
<reference evidence="1" key="2">
    <citation type="submission" date="2021-04" db="EMBL/GenBank/DDBJ databases">
        <authorList>
            <person name="Gilroy R."/>
        </authorList>
    </citation>
    <scope>NUCLEOTIDE SEQUENCE</scope>
    <source>
        <strain evidence="1">ChiSxjej3B15-1167</strain>
    </source>
</reference>
<accession>A0A9D1X4U2</accession>
<reference evidence="1" key="1">
    <citation type="journal article" date="2021" name="PeerJ">
        <title>Extensive microbial diversity within the chicken gut microbiome revealed by metagenomics and culture.</title>
        <authorList>
            <person name="Gilroy R."/>
            <person name="Ravi A."/>
            <person name="Getino M."/>
            <person name="Pursley I."/>
            <person name="Horton D.L."/>
            <person name="Alikhan N.F."/>
            <person name="Baker D."/>
            <person name="Gharbi K."/>
            <person name="Hall N."/>
            <person name="Watson M."/>
            <person name="Adriaenssens E.M."/>
            <person name="Foster-Nyarko E."/>
            <person name="Jarju S."/>
            <person name="Secka A."/>
            <person name="Antonio M."/>
            <person name="Oren A."/>
            <person name="Chaudhuri R.R."/>
            <person name="La Ragione R."/>
            <person name="Hildebrand F."/>
            <person name="Pallen M.J."/>
        </authorList>
    </citation>
    <scope>NUCLEOTIDE SEQUENCE</scope>
    <source>
        <strain evidence="1">ChiSxjej3B15-1167</strain>
    </source>
</reference>
<evidence type="ECO:0000313" key="2">
    <source>
        <dbReference type="Proteomes" id="UP000886805"/>
    </source>
</evidence>
<dbReference type="EMBL" id="DXEQ01000171">
    <property type="protein sequence ID" value="HIX72546.1"/>
    <property type="molecule type" value="Genomic_DNA"/>
</dbReference>
<comment type="caution">
    <text evidence="1">The sequence shown here is derived from an EMBL/GenBank/DDBJ whole genome shotgun (WGS) entry which is preliminary data.</text>
</comment>